<protein>
    <submittedName>
        <fullName evidence="1">DUF2971 domain-containing protein</fullName>
    </submittedName>
</protein>
<accession>A0AAP3F8T5</accession>
<dbReference type="RefSeq" id="WP_264966870.1">
    <property type="nucleotide sequence ID" value="NZ_JAPDVK010000004.1"/>
</dbReference>
<evidence type="ECO:0000313" key="2">
    <source>
        <dbReference type="Proteomes" id="UP001209344"/>
    </source>
</evidence>
<proteinExistence type="predicted"/>
<organism evidence="1 2">
    <name type="scientific">Segatella copri</name>
    <dbReference type="NCBI Taxonomy" id="165179"/>
    <lineage>
        <taxon>Bacteria</taxon>
        <taxon>Pseudomonadati</taxon>
        <taxon>Bacteroidota</taxon>
        <taxon>Bacteroidia</taxon>
        <taxon>Bacteroidales</taxon>
        <taxon>Prevotellaceae</taxon>
        <taxon>Segatella</taxon>
    </lineage>
</organism>
<dbReference type="AlphaFoldDB" id="A0AAP3F8T5"/>
<gene>
    <name evidence="1" type="ORF">ONT16_14200</name>
</gene>
<dbReference type="EMBL" id="JAPDVK010000004">
    <property type="protein sequence ID" value="MCW4129368.1"/>
    <property type="molecule type" value="Genomic_DNA"/>
</dbReference>
<name>A0AAP3F8T5_9BACT</name>
<reference evidence="1" key="1">
    <citation type="submission" date="2022-11" db="EMBL/GenBank/DDBJ databases">
        <title>Genomic repertoires linked with pathogenic potency of arthritogenic Prevotella copri isolated from the gut of rheumatoid arthritis patients.</title>
        <authorList>
            <person name="Nii T."/>
            <person name="Maeda Y."/>
            <person name="Motooka D."/>
            <person name="Naito M."/>
            <person name="Matsumoto Y."/>
            <person name="Ogawa T."/>
            <person name="Oguro-Igashira E."/>
            <person name="Kishikawa T."/>
            <person name="Yamashita M."/>
            <person name="Koizumi S."/>
            <person name="Kurakawa T."/>
            <person name="Okumura R."/>
            <person name="Kayama H."/>
            <person name="Murakami M."/>
            <person name="Sakaguchi T."/>
            <person name="Das B."/>
            <person name="Nakamura S."/>
            <person name="Okada Y."/>
            <person name="Kumanogoh A."/>
            <person name="Takeda K."/>
        </authorList>
    </citation>
    <scope>NUCLEOTIDE SEQUENCE</scope>
    <source>
        <strain evidence="1">F3-75</strain>
    </source>
</reference>
<comment type="caution">
    <text evidence="1">The sequence shown here is derived from an EMBL/GenBank/DDBJ whole genome shotgun (WGS) entry which is preliminary data.</text>
</comment>
<evidence type="ECO:0000313" key="1">
    <source>
        <dbReference type="EMBL" id="MCW4129368.1"/>
    </source>
</evidence>
<dbReference type="InterPro" id="IPR021352">
    <property type="entry name" value="DUF2971"/>
</dbReference>
<sequence length="280" mass="32833">MDTFYSMMEHSLYPTENIIPTHIMMWAGHYSFQNDPTECKLYFTGLEKAIQEYSIKNSCNLTEVYNDYISSPKNDLGIYFISFSEQEDDLTMWRGYGQNGDGISLGFNFEKLPGPQLMHLCDKNNPEANMHYRDPRLIESKDYPIQCNYTEPNNIKIEDEVYHKVLSILKDKNDEWKDVILRLINDKEAPKYKHIKYAAEKEHRIIRIKDMPKFRIGRDGLPIPYIEVGIPLNCLQKIIIGPCQASSQAIIRIKKFLWTKGIDTKNIEFVTSEIPYRNRI</sequence>
<dbReference type="Proteomes" id="UP001209344">
    <property type="component" value="Unassembled WGS sequence"/>
</dbReference>
<dbReference type="Pfam" id="PF11185">
    <property type="entry name" value="DUF2971"/>
    <property type="match status" value="1"/>
</dbReference>